<dbReference type="Proteomes" id="UP000053328">
    <property type="component" value="Unassembled WGS sequence"/>
</dbReference>
<dbReference type="EMBL" id="KN847492">
    <property type="protein sequence ID" value="KIW21257.1"/>
    <property type="molecule type" value="Genomic_DNA"/>
</dbReference>
<keyword evidence="2" id="KW-1185">Reference proteome</keyword>
<dbReference type="SUPFAM" id="SSF53383">
    <property type="entry name" value="PLP-dependent transferases"/>
    <property type="match status" value="1"/>
</dbReference>
<dbReference type="VEuPathDB" id="FungiDB:PV08_01837"/>
<protein>
    <submittedName>
        <fullName evidence="1">Uncharacterized protein</fullName>
    </submittedName>
</protein>
<dbReference type="InterPro" id="IPR015421">
    <property type="entry name" value="PyrdxlP-dep_Trfase_major"/>
</dbReference>
<proteinExistence type="predicted"/>
<dbReference type="GeneID" id="27328920"/>
<evidence type="ECO:0000313" key="1">
    <source>
        <dbReference type="EMBL" id="KIW21257.1"/>
    </source>
</evidence>
<sequence length="184" mass="20233">METLAGTNLSQRMAYANDELCEDTTRLVPEEIESDDSLCALWYSGDPLLITSSLHPLKVVIAAPLEHVVTKGTGAIKETGHNIVTSCGVDENRHRNNPIRVGSTINVRTPDEVRMVQIANITEIGTAYTNRAVEAAATICKRLNLILLMYGARLSAAMALPNKYVTLNDIQQSQRYVLDQRHTG</sequence>
<organism evidence="1 2">
    <name type="scientific">Exophiala spinifera</name>
    <dbReference type="NCBI Taxonomy" id="91928"/>
    <lineage>
        <taxon>Eukaryota</taxon>
        <taxon>Fungi</taxon>
        <taxon>Dikarya</taxon>
        <taxon>Ascomycota</taxon>
        <taxon>Pezizomycotina</taxon>
        <taxon>Eurotiomycetes</taxon>
        <taxon>Chaetothyriomycetidae</taxon>
        <taxon>Chaetothyriales</taxon>
        <taxon>Herpotrichiellaceae</taxon>
        <taxon>Exophiala</taxon>
    </lineage>
</organism>
<dbReference type="RefSeq" id="XP_016241473.1">
    <property type="nucleotide sequence ID" value="XM_016376197.1"/>
</dbReference>
<evidence type="ECO:0000313" key="2">
    <source>
        <dbReference type="Proteomes" id="UP000053328"/>
    </source>
</evidence>
<name>A0A0D2A8Y8_9EURO</name>
<accession>A0A0D2A8Y8</accession>
<dbReference type="Gene3D" id="3.40.640.10">
    <property type="entry name" value="Type I PLP-dependent aspartate aminotransferase-like (Major domain)"/>
    <property type="match status" value="1"/>
</dbReference>
<dbReference type="AlphaFoldDB" id="A0A0D2A8Y8"/>
<dbReference type="STRING" id="91928.A0A0D2A8Y8"/>
<dbReference type="HOGENOM" id="CLU_1468179_0_0_1"/>
<dbReference type="InterPro" id="IPR015424">
    <property type="entry name" value="PyrdxlP-dep_Trfase"/>
</dbReference>
<reference evidence="1 2" key="1">
    <citation type="submission" date="2015-01" db="EMBL/GenBank/DDBJ databases">
        <title>The Genome Sequence of Exophiala spinifera CBS89968.</title>
        <authorList>
            <consortium name="The Broad Institute Genomics Platform"/>
            <person name="Cuomo C."/>
            <person name="de Hoog S."/>
            <person name="Gorbushina A."/>
            <person name="Stielow B."/>
            <person name="Teixiera M."/>
            <person name="Abouelleil A."/>
            <person name="Chapman S.B."/>
            <person name="Priest M."/>
            <person name="Young S.K."/>
            <person name="Wortman J."/>
            <person name="Nusbaum C."/>
            <person name="Birren B."/>
        </authorList>
    </citation>
    <scope>NUCLEOTIDE SEQUENCE [LARGE SCALE GENOMIC DNA]</scope>
    <source>
        <strain evidence="1 2">CBS 89968</strain>
    </source>
</reference>
<gene>
    <name evidence="1" type="ORF">PV08_01837</name>
</gene>